<dbReference type="GO" id="GO:0004049">
    <property type="term" value="F:anthranilate synthase activity"/>
    <property type="evidence" value="ECO:0007669"/>
    <property type="project" value="UniProtKB-EC"/>
</dbReference>
<gene>
    <name evidence="16" type="ORF">CWE10_14850</name>
</gene>
<keyword evidence="11" id="KW-0456">Lyase</keyword>
<evidence type="ECO:0000256" key="4">
    <source>
        <dbReference type="ARBA" id="ARBA00011575"/>
    </source>
</evidence>
<evidence type="ECO:0000259" key="15">
    <source>
        <dbReference type="Pfam" id="PF00425"/>
    </source>
</evidence>
<proteinExistence type="inferred from homology"/>
<dbReference type="GO" id="GO:0046872">
    <property type="term" value="F:metal ion binding"/>
    <property type="evidence" value="ECO:0007669"/>
    <property type="project" value="UniProtKB-KW"/>
</dbReference>
<evidence type="ECO:0000256" key="2">
    <source>
        <dbReference type="ARBA" id="ARBA00004873"/>
    </source>
</evidence>
<dbReference type="InterPro" id="IPR005801">
    <property type="entry name" value="ADC_synthase"/>
</dbReference>
<evidence type="ECO:0000256" key="14">
    <source>
        <dbReference type="SAM" id="MobiDB-lite"/>
    </source>
</evidence>
<dbReference type="EMBL" id="PIUK01000183">
    <property type="protein sequence ID" value="MBY6277460.1"/>
    <property type="molecule type" value="Genomic_DNA"/>
</dbReference>
<evidence type="ECO:0000256" key="12">
    <source>
        <dbReference type="ARBA" id="ARBA00025634"/>
    </source>
</evidence>
<organism evidence="16 17">
    <name type="scientific">Symbiobacterium thermophilum</name>
    <dbReference type="NCBI Taxonomy" id="2734"/>
    <lineage>
        <taxon>Bacteria</taxon>
        <taxon>Bacillati</taxon>
        <taxon>Bacillota</taxon>
        <taxon>Clostridia</taxon>
        <taxon>Eubacteriales</taxon>
        <taxon>Symbiobacteriaceae</taxon>
        <taxon>Symbiobacterium</taxon>
    </lineage>
</organism>
<comment type="catalytic activity">
    <reaction evidence="13">
        <text>chorismate + L-glutamine = anthranilate + pyruvate + L-glutamate + H(+)</text>
        <dbReference type="Rhea" id="RHEA:21732"/>
        <dbReference type="ChEBI" id="CHEBI:15361"/>
        <dbReference type="ChEBI" id="CHEBI:15378"/>
        <dbReference type="ChEBI" id="CHEBI:16567"/>
        <dbReference type="ChEBI" id="CHEBI:29748"/>
        <dbReference type="ChEBI" id="CHEBI:29985"/>
        <dbReference type="ChEBI" id="CHEBI:58359"/>
        <dbReference type="EC" id="4.1.3.27"/>
    </reaction>
</comment>
<dbReference type="SUPFAM" id="SSF56322">
    <property type="entry name" value="ADC synthase"/>
    <property type="match status" value="1"/>
</dbReference>
<feature type="compositionally biased region" description="Basic and acidic residues" evidence="14">
    <location>
        <begin position="168"/>
        <end position="177"/>
    </location>
</feature>
<dbReference type="PANTHER" id="PTHR11236:SF46">
    <property type="entry name" value="ANTHRANILATE SYNTHASE COMPONENT 1"/>
    <property type="match status" value="1"/>
</dbReference>
<dbReference type="PRINTS" id="PR00095">
    <property type="entry name" value="ANTSNTHASEI"/>
</dbReference>
<dbReference type="RefSeq" id="WP_273380688.1">
    <property type="nucleotide sequence ID" value="NZ_PIUK01000183.1"/>
</dbReference>
<comment type="subunit">
    <text evidence="4">Heterotetramer consisting of two non-identical subunits: a beta subunit (TrpG) and a large alpha subunit (TrpE).</text>
</comment>
<dbReference type="AlphaFoldDB" id="A0A953LFD1"/>
<dbReference type="InterPro" id="IPR019999">
    <property type="entry name" value="Anth_synth_I-like"/>
</dbReference>
<dbReference type="Gene3D" id="3.60.120.10">
    <property type="entry name" value="Anthranilate synthase"/>
    <property type="match status" value="1"/>
</dbReference>
<dbReference type="PANTHER" id="PTHR11236">
    <property type="entry name" value="AMINOBENZOATE/ANTHRANILATE SYNTHASE"/>
    <property type="match status" value="1"/>
</dbReference>
<evidence type="ECO:0000256" key="3">
    <source>
        <dbReference type="ARBA" id="ARBA00009562"/>
    </source>
</evidence>
<comment type="caution">
    <text evidence="16">The sequence shown here is derived from an EMBL/GenBank/DDBJ whole genome shotgun (WGS) entry which is preliminary data.</text>
</comment>
<keyword evidence="10" id="KW-0057">Aromatic amino acid biosynthesis</keyword>
<evidence type="ECO:0000256" key="8">
    <source>
        <dbReference type="ARBA" id="ARBA00022723"/>
    </source>
</evidence>
<feature type="domain" description="Chorismate-utilising enzyme C-terminal" evidence="15">
    <location>
        <begin position="215"/>
        <end position="460"/>
    </location>
</feature>
<evidence type="ECO:0000256" key="6">
    <source>
        <dbReference type="ARBA" id="ARBA00020653"/>
    </source>
</evidence>
<evidence type="ECO:0000256" key="7">
    <source>
        <dbReference type="ARBA" id="ARBA00022605"/>
    </source>
</evidence>
<keyword evidence="9" id="KW-0460">Magnesium</keyword>
<evidence type="ECO:0000313" key="17">
    <source>
        <dbReference type="Proteomes" id="UP000732377"/>
    </source>
</evidence>
<evidence type="ECO:0000313" key="16">
    <source>
        <dbReference type="EMBL" id="MBY6277460.1"/>
    </source>
</evidence>
<feature type="compositionally biased region" description="Gly residues" evidence="14">
    <location>
        <begin position="146"/>
        <end position="159"/>
    </location>
</feature>
<accession>A0A953LFD1</accession>
<reference evidence="16" key="1">
    <citation type="submission" date="2017-11" db="EMBL/GenBank/DDBJ databases">
        <title>Three new genomes from thermophilic consortium.</title>
        <authorList>
            <person name="Quaggio R."/>
            <person name="Amgarten D."/>
            <person name="Setubal J.C."/>
        </authorList>
    </citation>
    <scope>NUCLEOTIDE SEQUENCE</scope>
    <source>
        <strain evidence="16">ZCTH01-B2</strain>
    </source>
</reference>
<comment type="cofactor">
    <cofactor evidence="1">
        <name>Mg(2+)</name>
        <dbReference type="ChEBI" id="CHEBI:18420"/>
    </cofactor>
</comment>
<sequence>MATAESVRRLPLPPWEPADLAAALGPGPVALLDGITWEGRRVALVAWAPEARARTVAEAAAAADRTPLPPQAPPLLATAVGRLDWDGTGRFWVPGAAALFDREAGELWVRGRLPAVPGRGCPPVRSGACAGEGGADASESSTNAGESGGTAGKSGGNTGENGANVRKSGADARKSGADEGEVGLAAGQGGSGRPGERASAHAPPHRAVPLWPYPAYAAAVREALTAMAEGRLTKVILSVPFAAPCPLPPAAIYRRLTAGSPPGLGFLLRVGAGGETLVGISPEPLVFLEAGRAHMHLLAGTRPAERASELAASPKDREEHAVAVEQARRDLEAVCLPGSVAVEAFMELERHPGLVHLASRLSGTLRPDLGPGDLVAACFPAGTVGGIPREAARALIDRLEPVPRGWYAGAVGAVLPGGGLQLWLTIRSLALRDGTVLVRAGAGLVPGSDPAAEWRECMAKAERALAAAGAALPPAEELMRGEDAVRGGDPT</sequence>
<keyword evidence="8" id="KW-0479">Metal-binding</keyword>
<feature type="region of interest" description="Disordered" evidence="14">
    <location>
        <begin position="129"/>
        <end position="203"/>
    </location>
</feature>
<dbReference type="InterPro" id="IPR015890">
    <property type="entry name" value="Chorismate_C"/>
</dbReference>
<evidence type="ECO:0000256" key="13">
    <source>
        <dbReference type="ARBA" id="ARBA00047683"/>
    </source>
</evidence>
<evidence type="ECO:0000256" key="11">
    <source>
        <dbReference type="ARBA" id="ARBA00023239"/>
    </source>
</evidence>
<comment type="similarity">
    <text evidence="3">Belongs to the anthranilate synthase component I family.</text>
</comment>
<dbReference type="Proteomes" id="UP000732377">
    <property type="component" value="Unassembled WGS sequence"/>
</dbReference>
<dbReference type="GO" id="GO:0000162">
    <property type="term" value="P:L-tryptophan biosynthetic process"/>
    <property type="evidence" value="ECO:0007669"/>
    <property type="project" value="TreeGrafter"/>
</dbReference>
<evidence type="ECO:0000256" key="5">
    <source>
        <dbReference type="ARBA" id="ARBA00012266"/>
    </source>
</evidence>
<evidence type="ECO:0000256" key="1">
    <source>
        <dbReference type="ARBA" id="ARBA00001946"/>
    </source>
</evidence>
<dbReference type="EC" id="4.1.3.27" evidence="5"/>
<name>A0A953LFD1_SYMTR</name>
<evidence type="ECO:0000256" key="10">
    <source>
        <dbReference type="ARBA" id="ARBA00023141"/>
    </source>
</evidence>
<comment type="pathway">
    <text evidence="2">Amino-acid biosynthesis; L-tryptophan biosynthesis; L-tryptophan from chorismate: step 1/5.</text>
</comment>
<comment type="function">
    <text evidence="12">Part of a heterotetrameric complex that catalyzes the two-step biosynthesis of anthranilate, an intermediate in the biosynthesis of L-tryptophan. In the first step, the glutamine-binding beta subunit (TrpG) of anthranilate synthase (AS) provides the glutamine amidotransferase activity which generates ammonia as a substrate that, along with chorismate, is used in the second step, catalyzed by the large alpha subunit of AS (TrpE) to produce anthranilate. In the absence of TrpG, TrpE can synthesize anthranilate directly from chorismate and high concentrations of ammonia.</text>
</comment>
<dbReference type="Pfam" id="PF00425">
    <property type="entry name" value="Chorismate_bind"/>
    <property type="match status" value="1"/>
</dbReference>
<keyword evidence="7" id="KW-0028">Amino-acid biosynthesis</keyword>
<evidence type="ECO:0000256" key="9">
    <source>
        <dbReference type="ARBA" id="ARBA00022842"/>
    </source>
</evidence>
<protein>
    <recommendedName>
        <fullName evidence="6">Anthranilate synthase component 1</fullName>
        <ecNumber evidence="5">4.1.3.27</ecNumber>
    </recommendedName>
</protein>